<accession>A0A0M8NY55</accession>
<proteinExistence type="predicted"/>
<organism evidence="1 2">
    <name type="scientific">Penicillium nordicum</name>
    <dbReference type="NCBI Taxonomy" id="229535"/>
    <lineage>
        <taxon>Eukaryota</taxon>
        <taxon>Fungi</taxon>
        <taxon>Dikarya</taxon>
        <taxon>Ascomycota</taxon>
        <taxon>Pezizomycotina</taxon>
        <taxon>Eurotiomycetes</taxon>
        <taxon>Eurotiomycetidae</taxon>
        <taxon>Eurotiales</taxon>
        <taxon>Aspergillaceae</taxon>
        <taxon>Penicillium</taxon>
    </lineage>
</organism>
<name>A0A0M8NY55_9EURO</name>
<gene>
    <name evidence="1" type="ORF">ACN38_g7442</name>
</gene>
<evidence type="ECO:0000313" key="2">
    <source>
        <dbReference type="Proteomes" id="UP000037696"/>
    </source>
</evidence>
<evidence type="ECO:0000313" key="1">
    <source>
        <dbReference type="EMBL" id="KOS41676.1"/>
    </source>
</evidence>
<dbReference type="Proteomes" id="UP000037696">
    <property type="component" value="Unassembled WGS sequence"/>
</dbReference>
<reference evidence="1 2" key="1">
    <citation type="submission" date="2015-08" db="EMBL/GenBank/DDBJ databases">
        <title>Genome sequencing of Penicillium nordicum.</title>
        <authorList>
            <person name="Nguyen H.D."/>
            <person name="Seifert K.A."/>
        </authorList>
    </citation>
    <scope>NUCLEOTIDE SEQUENCE [LARGE SCALE GENOMIC DNA]</scope>
    <source>
        <strain evidence="1 2">DAOMC 185683</strain>
    </source>
</reference>
<comment type="caution">
    <text evidence="1">The sequence shown here is derived from an EMBL/GenBank/DDBJ whole genome shotgun (WGS) entry which is preliminary data.</text>
</comment>
<keyword evidence="2" id="KW-1185">Reference proteome</keyword>
<dbReference type="EMBL" id="LHQQ01000125">
    <property type="protein sequence ID" value="KOS41676.1"/>
    <property type="molecule type" value="Genomic_DNA"/>
</dbReference>
<dbReference type="AlphaFoldDB" id="A0A0M8NY55"/>
<feature type="non-terminal residue" evidence="1">
    <location>
        <position position="1"/>
    </location>
</feature>
<sequence length="61" mass="6592">RLSLQQTIMHACMGVQHLLSATLEDSFNDGLCSTKSKGPKKGNRGSRGGRTLDFDVISITL</sequence>
<protein>
    <submittedName>
        <fullName evidence="1">Uncharacterized protein</fullName>
    </submittedName>
</protein>